<dbReference type="AlphaFoldDB" id="A0A518KD25"/>
<dbReference type="InterPro" id="IPR041657">
    <property type="entry name" value="HTH_17"/>
</dbReference>
<dbReference type="RefSeq" id="WP_145115422.1">
    <property type="nucleotide sequence ID" value="NZ_CP036349.1"/>
</dbReference>
<feature type="region of interest" description="Disordered" evidence="1">
    <location>
        <begin position="63"/>
        <end position="103"/>
    </location>
</feature>
<gene>
    <name evidence="3" type="ORF">Spa11_39220</name>
</gene>
<dbReference type="SUPFAM" id="SSF46955">
    <property type="entry name" value="Putative DNA-binding domain"/>
    <property type="match status" value="1"/>
</dbReference>
<evidence type="ECO:0000313" key="3">
    <source>
        <dbReference type="EMBL" id="QDV75701.1"/>
    </source>
</evidence>
<dbReference type="KEGG" id="bmei:Spa11_39220"/>
<organism evidence="3 4">
    <name type="scientific">Botrimarina mediterranea</name>
    <dbReference type="NCBI Taxonomy" id="2528022"/>
    <lineage>
        <taxon>Bacteria</taxon>
        <taxon>Pseudomonadati</taxon>
        <taxon>Planctomycetota</taxon>
        <taxon>Planctomycetia</taxon>
        <taxon>Pirellulales</taxon>
        <taxon>Lacipirellulaceae</taxon>
        <taxon>Botrimarina</taxon>
    </lineage>
</organism>
<dbReference type="GO" id="GO:0003677">
    <property type="term" value="F:DNA binding"/>
    <property type="evidence" value="ECO:0007669"/>
    <property type="project" value="InterPro"/>
</dbReference>
<dbReference type="InterPro" id="IPR009061">
    <property type="entry name" value="DNA-bd_dom_put_sf"/>
</dbReference>
<dbReference type="Proteomes" id="UP000316426">
    <property type="component" value="Chromosome"/>
</dbReference>
<accession>A0A518KD25</accession>
<feature type="compositionally biased region" description="Polar residues" evidence="1">
    <location>
        <begin position="80"/>
        <end position="90"/>
    </location>
</feature>
<keyword evidence="4" id="KW-1185">Reference proteome</keyword>
<dbReference type="Pfam" id="PF12728">
    <property type="entry name" value="HTH_17"/>
    <property type="match status" value="1"/>
</dbReference>
<sequence>MLTQPRSRSEHPSDVLTLSEAAHLLKVCDKTLAGLAKSGDLPARRVGNQWRFSRLAVLAFLEGGPANPPEEAMPTAADSGKSQTSPSRSARPTAADWRRRSGL</sequence>
<evidence type="ECO:0000256" key="1">
    <source>
        <dbReference type="SAM" id="MobiDB-lite"/>
    </source>
</evidence>
<reference evidence="3 4" key="1">
    <citation type="submission" date="2019-02" db="EMBL/GenBank/DDBJ databases">
        <title>Deep-cultivation of Planctomycetes and their phenomic and genomic characterization uncovers novel biology.</title>
        <authorList>
            <person name="Wiegand S."/>
            <person name="Jogler M."/>
            <person name="Boedeker C."/>
            <person name="Pinto D."/>
            <person name="Vollmers J."/>
            <person name="Rivas-Marin E."/>
            <person name="Kohn T."/>
            <person name="Peeters S.H."/>
            <person name="Heuer A."/>
            <person name="Rast P."/>
            <person name="Oberbeckmann S."/>
            <person name="Bunk B."/>
            <person name="Jeske O."/>
            <person name="Meyerdierks A."/>
            <person name="Storesund J.E."/>
            <person name="Kallscheuer N."/>
            <person name="Luecker S."/>
            <person name="Lage O.M."/>
            <person name="Pohl T."/>
            <person name="Merkel B.J."/>
            <person name="Hornburger P."/>
            <person name="Mueller R.-W."/>
            <person name="Bruemmer F."/>
            <person name="Labrenz M."/>
            <person name="Spormann A.M."/>
            <person name="Op den Camp H."/>
            <person name="Overmann J."/>
            <person name="Amann R."/>
            <person name="Jetten M.S.M."/>
            <person name="Mascher T."/>
            <person name="Medema M.H."/>
            <person name="Devos D.P."/>
            <person name="Kaster A.-K."/>
            <person name="Ovreas L."/>
            <person name="Rohde M."/>
            <person name="Galperin M.Y."/>
            <person name="Jogler C."/>
        </authorList>
    </citation>
    <scope>NUCLEOTIDE SEQUENCE [LARGE SCALE GENOMIC DNA]</scope>
    <source>
        <strain evidence="3 4">Spa11</strain>
    </source>
</reference>
<protein>
    <submittedName>
        <fullName evidence="3">Helix-turn-helix domain protein</fullName>
    </submittedName>
</protein>
<feature type="domain" description="Helix-turn-helix" evidence="2">
    <location>
        <begin position="15"/>
        <end position="63"/>
    </location>
</feature>
<dbReference type="NCBIfam" id="TIGR01764">
    <property type="entry name" value="excise"/>
    <property type="match status" value="1"/>
</dbReference>
<dbReference type="InterPro" id="IPR010093">
    <property type="entry name" value="SinI_DNA-bd"/>
</dbReference>
<proteinExistence type="predicted"/>
<dbReference type="EMBL" id="CP036349">
    <property type="protein sequence ID" value="QDV75701.1"/>
    <property type="molecule type" value="Genomic_DNA"/>
</dbReference>
<evidence type="ECO:0000313" key="4">
    <source>
        <dbReference type="Proteomes" id="UP000316426"/>
    </source>
</evidence>
<name>A0A518KD25_9BACT</name>
<evidence type="ECO:0000259" key="2">
    <source>
        <dbReference type="Pfam" id="PF12728"/>
    </source>
</evidence>